<proteinExistence type="predicted"/>
<feature type="compositionally biased region" description="Low complexity" evidence="1">
    <location>
        <begin position="9"/>
        <end position="23"/>
    </location>
</feature>
<dbReference type="RefSeq" id="WP_241914409.1">
    <property type="nucleotide sequence ID" value="NZ_CP093326.1"/>
</dbReference>
<protein>
    <submittedName>
        <fullName evidence="4">Acyl-CoA desaturase</fullName>
    </submittedName>
</protein>
<dbReference type="Proteomes" id="UP000829069">
    <property type="component" value="Chromosome"/>
</dbReference>
<dbReference type="CDD" id="cd03506">
    <property type="entry name" value="Delta6-FADS-like"/>
    <property type="match status" value="1"/>
</dbReference>
<feature type="transmembrane region" description="Helical" evidence="2">
    <location>
        <begin position="76"/>
        <end position="95"/>
    </location>
</feature>
<evidence type="ECO:0000313" key="5">
    <source>
        <dbReference type="Proteomes" id="UP000829069"/>
    </source>
</evidence>
<keyword evidence="5" id="KW-1185">Reference proteome</keyword>
<keyword evidence="2" id="KW-0812">Transmembrane</keyword>
<feature type="transmembrane region" description="Helical" evidence="2">
    <location>
        <begin position="180"/>
        <end position="201"/>
    </location>
</feature>
<gene>
    <name evidence="4" type="ORF">MNQ99_03105</name>
</gene>
<keyword evidence="2" id="KW-1133">Transmembrane helix</keyword>
<organism evidence="4 5">
    <name type="scientific">Arthrobacter sulfonylureivorans</name>
    <dbReference type="NCBI Taxonomy" id="2486855"/>
    <lineage>
        <taxon>Bacteria</taxon>
        <taxon>Bacillati</taxon>
        <taxon>Actinomycetota</taxon>
        <taxon>Actinomycetes</taxon>
        <taxon>Micrococcales</taxon>
        <taxon>Micrococcaceae</taxon>
        <taxon>Arthrobacter</taxon>
    </lineage>
</organism>
<evidence type="ECO:0000313" key="4">
    <source>
        <dbReference type="EMBL" id="UNK46374.1"/>
    </source>
</evidence>
<evidence type="ECO:0000259" key="3">
    <source>
        <dbReference type="Pfam" id="PF00487"/>
    </source>
</evidence>
<dbReference type="PANTHER" id="PTHR19353:SF19">
    <property type="entry name" value="DELTA(5) FATTY ACID DESATURASE C-RELATED"/>
    <property type="match status" value="1"/>
</dbReference>
<feature type="transmembrane region" description="Helical" evidence="2">
    <location>
        <begin position="213"/>
        <end position="231"/>
    </location>
</feature>
<feature type="transmembrane region" description="Helical" evidence="2">
    <location>
        <begin position="50"/>
        <end position="70"/>
    </location>
</feature>
<evidence type="ECO:0000256" key="2">
    <source>
        <dbReference type="SAM" id="Phobius"/>
    </source>
</evidence>
<dbReference type="EMBL" id="CP093326">
    <property type="protein sequence ID" value="UNK46374.1"/>
    <property type="molecule type" value="Genomic_DNA"/>
</dbReference>
<dbReference type="PIRSF" id="PIRSF015921">
    <property type="entry name" value="FA_sphinglp_des"/>
    <property type="match status" value="1"/>
</dbReference>
<keyword evidence="2" id="KW-0472">Membrane</keyword>
<sequence length="370" mass="41443">MDPQPESVAPNFPAPATEAPATKPPNNIAAGYLALAEKIRQSGLQRRRRWYYITLFTVLLALLAAAWTGFSLLGNSWYQLLIASAIGALFTQFAFLSHEAAHHQVFKSKRVNEWAARLVGTSLVGISYAMWMRKHTRHHGFPNTVDKDPDIKTGAIAFHPDAAAGRRGAMARVTRLQGYLLFPLLPFLGFSLYLDSFKYLIRQDKVEHRWVELSILAARAALLLAVVFWLLPFGQAFAFIGVQMAVFGFYMGASFAPNHKGMPIYPQSSRPDFVTRQVTASRNIRGGWMMDLLMGGLNRQTEHHLFPDMPRPCLSKAAPMVRQYCREHSIPYTETSLLESYAAIVRYLGAVGLAASDPFHCPVADIYRRV</sequence>
<dbReference type="InterPro" id="IPR005804">
    <property type="entry name" value="FA_desaturase_dom"/>
</dbReference>
<evidence type="ECO:0000256" key="1">
    <source>
        <dbReference type="SAM" id="MobiDB-lite"/>
    </source>
</evidence>
<name>A0ABY3W7Q9_9MICC</name>
<feature type="domain" description="Fatty acid desaturase" evidence="3">
    <location>
        <begin position="76"/>
        <end position="335"/>
    </location>
</feature>
<dbReference type="PANTHER" id="PTHR19353">
    <property type="entry name" value="FATTY ACID DESATURASE 2"/>
    <property type="match status" value="1"/>
</dbReference>
<feature type="transmembrane region" description="Helical" evidence="2">
    <location>
        <begin position="115"/>
        <end position="132"/>
    </location>
</feature>
<feature type="region of interest" description="Disordered" evidence="1">
    <location>
        <begin position="1"/>
        <end position="23"/>
    </location>
</feature>
<accession>A0ABY3W7Q9</accession>
<dbReference type="InterPro" id="IPR012171">
    <property type="entry name" value="Fatty_acid_desaturase"/>
</dbReference>
<reference evidence="4 5" key="1">
    <citation type="submission" date="2022-03" db="EMBL/GenBank/DDBJ databases">
        <title>Isotopic signatures of nitrous oxide derived from detoxification processes.</title>
        <authorList>
            <person name="Behrendt U."/>
            <person name="Buchen C."/>
            <person name="Well R."/>
            <person name="Ulrich A."/>
            <person name="Rohe L."/>
            <person name="Kolb S."/>
            <person name="Schloter M."/>
            <person name="Horn M.A."/>
            <person name="Augustin J."/>
        </authorList>
    </citation>
    <scope>NUCLEOTIDE SEQUENCE [LARGE SCALE GENOMIC DNA]</scope>
    <source>
        <strain evidence="4 5">S4-C24</strain>
    </source>
</reference>
<dbReference type="Pfam" id="PF00487">
    <property type="entry name" value="FA_desaturase"/>
    <property type="match status" value="1"/>
</dbReference>